<dbReference type="Proteomes" id="UP001223743">
    <property type="component" value="Unassembled WGS sequence"/>
</dbReference>
<evidence type="ECO:0000259" key="2">
    <source>
        <dbReference type="Pfam" id="PF00171"/>
    </source>
</evidence>
<dbReference type="PANTHER" id="PTHR43353">
    <property type="entry name" value="SUCCINATE-SEMIALDEHYDE DEHYDROGENASE, MITOCHONDRIAL"/>
    <property type="match status" value="1"/>
</dbReference>
<evidence type="ECO:0000313" key="4">
    <source>
        <dbReference type="Proteomes" id="UP001223743"/>
    </source>
</evidence>
<dbReference type="InterPro" id="IPR016161">
    <property type="entry name" value="Ald_DH/histidinol_DH"/>
</dbReference>
<reference evidence="3 4" key="1">
    <citation type="submission" date="2023-07" db="EMBL/GenBank/DDBJ databases">
        <title>Genomic Encyclopedia of Type Strains, Phase IV (KMG-IV): sequencing the most valuable type-strain genomes for metagenomic binning, comparative biology and taxonomic classification.</title>
        <authorList>
            <person name="Goeker M."/>
        </authorList>
    </citation>
    <scope>NUCLEOTIDE SEQUENCE [LARGE SCALE GENOMIC DNA]</scope>
    <source>
        <strain evidence="3 4">B1-1</strain>
    </source>
</reference>
<organism evidence="3 4">
    <name type="scientific">Kaistia geumhonensis</name>
    <dbReference type="NCBI Taxonomy" id="410839"/>
    <lineage>
        <taxon>Bacteria</taxon>
        <taxon>Pseudomonadati</taxon>
        <taxon>Pseudomonadota</taxon>
        <taxon>Alphaproteobacteria</taxon>
        <taxon>Hyphomicrobiales</taxon>
        <taxon>Kaistiaceae</taxon>
        <taxon>Kaistia</taxon>
    </lineage>
</organism>
<dbReference type="GO" id="GO:0033721">
    <property type="term" value="F:aldehyde dehydrogenase (NADP+) activity"/>
    <property type="evidence" value="ECO:0007669"/>
    <property type="project" value="UniProtKB-EC"/>
</dbReference>
<dbReference type="EC" id="1.2.1.4" evidence="3"/>
<gene>
    <name evidence="3" type="ORF">QO015_001455</name>
</gene>
<feature type="domain" description="Aldehyde dehydrogenase" evidence="2">
    <location>
        <begin position="21"/>
        <end position="457"/>
    </location>
</feature>
<dbReference type="PANTHER" id="PTHR43353:SF3">
    <property type="entry name" value="ALDEHYDE DEHYDROGENASE-RELATED"/>
    <property type="match status" value="1"/>
</dbReference>
<dbReference type="Gene3D" id="3.40.309.10">
    <property type="entry name" value="Aldehyde Dehydrogenase, Chain A, domain 2"/>
    <property type="match status" value="1"/>
</dbReference>
<keyword evidence="4" id="KW-1185">Reference proteome</keyword>
<name>A0ABU0M4F1_9HYPH</name>
<dbReference type="EMBL" id="JAUSWJ010000001">
    <property type="protein sequence ID" value="MDQ0515842.1"/>
    <property type="molecule type" value="Genomic_DNA"/>
</dbReference>
<comment type="caution">
    <text evidence="3">The sequence shown here is derived from an EMBL/GenBank/DDBJ whole genome shotgun (WGS) entry which is preliminary data.</text>
</comment>
<dbReference type="CDD" id="cd07129">
    <property type="entry name" value="ALDH_KGSADH"/>
    <property type="match status" value="1"/>
</dbReference>
<evidence type="ECO:0000256" key="1">
    <source>
        <dbReference type="ARBA" id="ARBA00023002"/>
    </source>
</evidence>
<sequence>MTTITGDILIGGEALPGEGERSFRATDPKTGASLEPAFAFAGEADVDRAARLAWDAFDSFRETSLDLRARFLEAIADEIEALGDSLIERAAAETGLSHRRLGIERARTTFQLRLFAKVVRDGEWLDLRIDPAIPDRKPSPSLDIRLRQIGVGPVAVFGASNFPFAFSVAGGDTAAAFAAGCPVLVKGHPAHPGTGELVGRAVQAAARTCGLPAGVFALLLGGTETGAALVRHPAVRSVGFTGSRGGGLALVAIAAARPEPIPVHAEMSSINPVFILPGALASRTEEIAKGFVDSLSLDAGQYCTNPGLVYALDGPDLEAFLAHVEAALARKHAEAMLTPGIHSAFDKGVEALATNGAVQTLGRGQTGDDANSSPPAVFLTDAAAFEADERLGHEVFGASSLVVRCADVGAMLEAAERMEGQLTATLQLDDEDISIARRLLPVLERRVGRILGNGWPTGVEVGYAMVHGGPFPATADSRFTSVGTLSIRRFLRPVSYQNLPEALLPEVLRDESLPRLVDGKRV</sequence>
<dbReference type="InterPro" id="IPR016163">
    <property type="entry name" value="Ald_DH_C"/>
</dbReference>
<dbReference type="InterPro" id="IPR016162">
    <property type="entry name" value="Ald_DH_N"/>
</dbReference>
<dbReference type="Gene3D" id="3.40.605.10">
    <property type="entry name" value="Aldehyde Dehydrogenase, Chain A, domain 1"/>
    <property type="match status" value="1"/>
</dbReference>
<dbReference type="InterPro" id="IPR044151">
    <property type="entry name" value="ALDH_KGSADH"/>
</dbReference>
<proteinExistence type="predicted"/>
<dbReference type="InterPro" id="IPR050740">
    <property type="entry name" value="Aldehyde_DH_Superfamily"/>
</dbReference>
<dbReference type="Pfam" id="PF00171">
    <property type="entry name" value="Aldedh"/>
    <property type="match status" value="1"/>
</dbReference>
<evidence type="ECO:0000313" key="3">
    <source>
        <dbReference type="EMBL" id="MDQ0515842.1"/>
    </source>
</evidence>
<dbReference type="RefSeq" id="WP_266280394.1">
    <property type="nucleotide sequence ID" value="NZ_JAPKNF010000001.1"/>
</dbReference>
<dbReference type="InterPro" id="IPR015590">
    <property type="entry name" value="Aldehyde_DH_dom"/>
</dbReference>
<dbReference type="SUPFAM" id="SSF53720">
    <property type="entry name" value="ALDH-like"/>
    <property type="match status" value="1"/>
</dbReference>
<protein>
    <submittedName>
        <fullName evidence="3">NADP-dependent aldehyde dehydrogenase</fullName>
        <ecNumber evidence="3">1.2.1.4</ecNumber>
    </submittedName>
</protein>
<accession>A0ABU0M4F1</accession>
<keyword evidence="1 3" id="KW-0560">Oxidoreductase</keyword>